<sequence length="272" mass="29773">MRLTEVAVRMDCSPRLRHFARTQADIIKSAGCKKSRIWPAMPWWSSTPAPAPGPTSVQAEVVAVLPSPPEEARPPPPPPGPTPPRIPERFSVLGNLSVAELQQRQANGSAVDDLILEESAVKDLAKELSTIRQEGSDIADAIVSREPRVAEASADYEAATQAVEVLRSSVQAKLQQRSEILQRRSPHQLGLRLNAKAQEAEHLAEETLNQALDGGAMDAAGLSQFRQQFLQQKMNKHLHIALKAALEKKHCILLSAISTTEFRLARQTTICL</sequence>
<gene>
    <name evidence="8" type="ORF">CCMP2556_LOCUS14082</name>
</gene>
<keyword evidence="3" id="KW-0813">Transport</keyword>
<evidence type="ECO:0000256" key="6">
    <source>
        <dbReference type="SAM" id="MobiDB-lite"/>
    </source>
</evidence>
<dbReference type="Pfam" id="PF07200">
    <property type="entry name" value="Mod_r"/>
    <property type="match status" value="1"/>
</dbReference>
<dbReference type="InterPro" id="IPR009851">
    <property type="entry name" value="Mod_r"/>
</dbReference>
<evidence type="ECO:0000256" key="4">
    <source>
        <dbReference type="ARBA" id="ARBA00022753"/>
    </source>
</evidence>
<evidence type="ECO:0000256" key="1">
    <source>
        <dbReference type="ARBA" id="ARBA00004177"/>
    </source>
</evidence>
<dbReference type="PANTHER" id="PTHR13678:SF2">
    <property type="entry name" value="VACUOLAR PROTEIN SORTING-ASSOCIATED PROTEIN 37A"/>
    <property type="match status" value="1"/>
</dbReference>
<feature type="domain" description="VPS37 C-terminal" evidence="7">
    <location>
        <begin position="95"/>
        <end position="239"/>
    </location>
</feature>
<evidence type="ECO:0000256" key="5">
    <source>
        <dbReference type="ARBA" id="ARBA00022927"/>
    </source>
</evidence>
<dbReference type="Proteomes" id="UP001642484">
    <property type="component" value="Unassembled WGS sequence"/>
</dbReference>
<comment type="similarity">
    <text evidence="2">Belongs to the VPS37 family.</text>
</comment>
<evidence type="ECO:0000256" key="2">
    <source>
        <dbReference type="ARBA" id="ARBA00007617"/>
    </source>
</evidence>
<evidence type="ECO:0000313" key="9">
    <source>
        <dbReference type="Proteomes" id="UP001642484"/>
    </source>
</evidence>
<organism evidence="8 9">
    <name type="scientific">Durusdinium trenchii</name>
    <dbReference type="NCBI Taxonomy" id="1381693"/>
    <lineage>
        <taxon>Eukaryota</taxon>
        <taxon>Sar</taxon>
        <taxon>Alveolata</taxon>
        <taxon>Dinophyceae</taxon>
        <taxon>Suessiales</taxon>
        <taxon>Symbiodiniaceae</taxon>
        <taxon>Durusdinium</taxon>
    </lineage>
</organism>
<comment type="caution">
    <text evidence="8">The sequence shown here is derived from an EMBL/GenBank/DDBJ whole genome shotgun (WGS) entry which is preliminary data.</text>
</comment>
<dbReference type="EMBL" id="CAXAMN010007114">
    <property type="protein sequence ID" value="CAK9020512.1"/>
    <property type="molecule type" value="Genomic_DNA"/>
</dbReference>
<keyword evidence="9" id="KW-1185">Reference proteome</keyword>
<comment type="subcellular location">
    <subcellularLocation>
        <location evidence="1">Endosome</location>
    </subcellularLocation>
</comment>
<evidence type="ECO:0000313" key="8">
    <source>
        <dbReference type="EMBL" id="CAK9020512.1"/>
    </source>
</evidence>
<reference evidence="8 9" key="1">
    <citation type="submission" date="2024-02" db="EMBL/GenBank/DDBJ databases">
        <authorList>
            <person name="Chen Y."/>
            <person name="Shah S."/>
            <person name="Dougan E. K."/>
            <person name="Thang M."/>
            <person name="Chan C."/>
        </authorList>
    </citation>
    <scope>NUCLEOTIDE SEQUENCE [LARGE SCALE GENOMIC DNA]</scope>
</reference>
<accession>A0ABP0K2V3</accession>
<keyword evidence="5" id="KW-0653">Protein transport</keyword>
<protein>
    <recommendedName>
        <fullName evidence="7">VPS37 C-terminal domain-containing protein</fullName>
    </recommendedName>
</protein>
<evidence type="ECO:0000256" key="3">
    <source>
        <dbReference type="ARBA" id="ARBA00022448"/>
    </source>
</evidence>
<feature type="region of interest" description="Disordered" evidence="6">
    <location>
        <begin position="67"/>
        <end position="86"/>
    </location>
</feature>
<name>A0ABP0K2V3_9DINO</name>
<feature type="compositionally biased region" description="Pro residues" evidence="6">
    <location>
        <begin position="67"/>
        <end position="85"/>
    </location>
</feature>
<proteinExistence type="inferred from homology"/>
<evidence type="ECO:0000259" key="7">
    <source>
        <dbReference type="Pfam" id="PF07200"/>
    </source>
</evidence>
<dbReference type="PANTHER" id="PTHR13678">
    <property type="entry name" value="VACUOLAR PROTEIN SORTING-ASSOCIATED PROTEIN 37"/>
    <property type="match status" value="1"/>
</dbReference>
<keyword evidence="4" id="KW-0967">Endosome</keyword>